<dbReference type="OrthoDB" id="3799241at2759"/>
<dbReference type="EMBL" id="MU005599">
    <property type="protein sequence ID" value="KAF2679961.1"/>
    <property type="molecule type" value="Genomic_DNA"/>
</dbReference>
<organism evidence="1 2">
    <name type="scientific">Lentithecium fluviatile CBS 122367</name>
    <dbReference type="NCBI Taxonomy" id="1168545"/>
    <lineage>
        <taxon>Eukaryota</taxon>
        <taxon>Fungi</taxon>
        <taxon>Dikarya</taxon>
        <taxon>Ascomycota</taxon>
        <taxon>Pezizomycotina</taxon>
        <taxon>Dothideomycetes</taxon>
        <taxon>Pleosporomycetidae</taxon>
        <taxon>Pleosporales</taxon>
        <taxon>Massarineae</taxon>
        <taxon>Lentitheciaceae</taxon>
        <taxon>Lentithecium</taxon>
    </lineage>
</organism>
<proteinExistence type="predicted"/>
<accession>A0A6G1IPU0</accession>
<evidence type="ECO:0000313" key="2">
    <source>
        <dbReference type="Proteomes" id="UP000799291"/>
    </source>
</evidence>
<protein>
    <submittedName>
        <fullName evidence="1">Uncharacterized protein</fullName>
    </submittedName>
</protein>
<keyword evidence="2" id="KW-1185">Reference proteome</keyword>
<reference evidence="1" key="1">
    <citation type="journal article" date="2020" name="Stud. Mycol.">
        <title>101 Dothideomycetes genomes: a test case for predicting lifestyles and emergence of pathogens.</title>
        <authorList>
            <person name="Haridas S."/>
            <person name="Albert R."/>
            <person name="Binder M."/>
            <person name="Bloem J."/>
            <person name="Labutti K."/>
            <person name="Salamov A."/>
            <person name="Andreopoulos B."/>
            <person name="Baker S."/>
            <person name="Barry K."/>
            <person name="Bills G."/>
            <person name="Bluhm B."/>
            <person name="Cannon C."/>
            <person name="Castanera R."/>
            <person name="Culley D."/>
            <person name="Daum C."/>
            <person name="Ezra D."/>
            <person name="Gonzalez J."/>
            <person name="Henrissat B."/>
            <person name="Kuo A."/>
            <person name="Liang C."/>
            <person name="Lipzen A."/>
            <person name="Lutzoni F."/>
            <person name="Magnuson J."/>
            <person name="Mondo S."/>
            <person name="Nolan M."/>
            <person name="Ohm R."/>
            <person name="Pangilinan J."/>
            <person name="Park H.-J."/>
            <person name="Ramirez L."/>
            <person name="Alfaro M."/>
            <person name="Sun H."/>
            <person name="Tritt A."/>
            <person name="Yoshinaga Y."/>
            <person name="Zwiers L.-H."/>
            <person name="Turgeon B."/>
            <person name="Goodwin S."/>
            <person name="Spatafora J."/>
            <person name="Crous P."/>
            <person name="Grigoriev I."/>
        </authorList>
    </citation>
    <scope>NUCLEOTIDE SEQUENCE</scope>
    <source>
        <strain evidence="1">CBS 122367</strain>
    </source>
</reference>
<dbReference type="AlphaFoldDB" id="A0A6G1IPU0"/>
<dbReference type="Proteomes" id="UP000799291">
    <property type="component" value="Unassembled WGS sequence"/>
</dbReference>
<evidence type="ECO:0000313" key="1">
    <source>
        <dbReference type="EMBL" id="KAF2679961.1"/>
    </source>
</evidence>
<sequence>MFSGQFGPSAQRIYIRKHHPELGLLGEDAPLSDLWPQSPKGRFRGIVADEPQYGLRNESTFHWSVLWADAPQVWLYSSSPAPRGLQDIYNYLKLFERTDLAETASGGDPDRGYMPAMNPFTLVDSHPAAQYRYTSFCFKRWVLENNDLSAY</sequence>
<name>A0A6G1IPU0_9PLEO</name>
<gene>
    <name evidence="1" type="ORF">K458DRAFT_393229</name>
</gene>